<keyword evidence="6" id="KW-1185">Reference proteome</keyword>
<keyword evidence="2" id="KW-0812">Transmembrane</keyword>
<organism evidence="5 6">
    <name type="scientific">Mytilus edulis</name>
    <name type="common">Blue mussel</name>
    <dbReference type="NCBI Taxonomy" id="6550"/>
    <lineage>
        <taxon>Eukaryota</taxon>
        <taxon>Metazoa</taxon>
        <taxon>Spiralia</taxon>
        <taxon>Lophotrochozoa</taxon>
        <taxon>Mollusca</taxon>
        <taxon>Bivalvia</taxon>
        <taxon>Autobranchia</taxon>
        <taxon>Pteriomorphia</taxon>
        <taxon>Mytilida</taxon>
        <taxon>Mytiloidea</taxon>
        <taxon>Mytilidae</taxon>
        <taxon>Mytilinae</taxon>
        <taxon>Mytilus</taxon>
    </lineage>
</organism>
<dbReference type="EMBL" id="CAJPWZ010000004">
    <property type="protein sequence ID" value="CAG2184426.1"/>
    <property type="molecule type" value="Genomic_DNA"/>
</dbReference>
<feature type="disulfide bond" evidence="1">
    <location>
        <begin position="613"/>
        <end position="622"/>
    </location>
</feature>
<evidence type="ECO:0000256" key="2">
    <source>
        <dbReference type="SAM" id="Phobius"/>
    </source>
</evidence>
<keyword evidence="2" id="KW-1133">Transmembrane helix</keyword>
<evidence type="ECO:0000256" key="3">
    <source>
        <dbReference type="SAM" id="SignalP"/>
    </source>
</evidence>
<comment type="caution">
    <text evidence="1">Lacks conserved residue(s) required for the propagation of feature annotation.</text>
</comment>
<dbReference type="SUPFAM" id="SSF57196">
    <property type="entry name" value="EGF/Laminin"/>
    <property type="match status" value="2"/>
</dbReference>
<dbReference type="AlphaFoldDB" id="A0A8S3PNR7"/>
<sequence length="1095" mass="121021">MLLHLRIYIAISLISVSNQAYLGGSISWLKWPHVNKVRFTYRLTWEKGTGPCGQNCSSSNLYIKGTVPPSLSSMQWKCISGCNPAMTLSDINTILTSFSEQSADWEQGENNFFHINPGTNRYTVRLDGIPWAVPASGPGRLVTTIDLRIRNDSTLPNASPVAAVQPTVGIPFGCPTTITLPVEDPDGDNLQAREAYPDECGGACTSLPNFILKPTLGQLIIDATTMNGYKAGESYRVTLMIEDYPTYTIKIGNDTVTPRHSISKIPLQFTVKVIDNPSSCDDTDMTFAHPTRDDGHRISYPGFQKNGKFRNGVYVESKLSNSVEFMASLPAGMQVELLKDDLLRNNVSRIYISWNPPLEQSADNIMCVWGKRNNGYKSFKIWAFPSLYYLVTFQTIPDYLRCRKNNSETWPLVIASVCGAAALVGATACCWWCLCGAATNRRKPNIEVGSLTSNTYRDAYVIIVYDKTGLKMCGRYCKTLESCVSINYNPETLVCELLKAGGTSITRAGNLYSSDISSWSMDTNPCNPNPCTEESKCMLSVSGGYNCHSLPTPCSSDPCLNSGTCSFSGTTYSCACTYGYYGTECQSHSCLPNPCLNGGGCTSTGGSSYSCTCSSGWYGSTCNCEYSISDQVQITERVIRVAMLTSDWTVILLIVTIYNYGSLGFKFYNGTWNQAIETCKMQLSVIESNVTILKQHYVSSNRMEVWLPKAKFKTSWIQNIGSQDLTSYSHTPAYNTETLEACQHHCQSHEISFFSYKRPRCICLSVFRNRQYSKSQGIGGSVVFQTLTSVHILDESKENCVKTSCSNNGGLYYKRGPLISVSCDASYDIKNVCVNGKYFGNYKSQTDAADNCINQMSYLPGTSDSACSEIGQVTDGGWKTAPMWSSIFRREYSKTFYNEDDQLLATPTSCKFRNVNDGSRESGVYRDCNEILAFACEQSGKVAEATTGLAVGLALGIFVITISVAALIILKRKGKCNPVNVSSPTTEYDTSNIQVNSEPEISHVRGLITFDEYAVINKTLKVHVDTSNRNIDGLYTTPYTEYDRLAHGRSTYSRPVQNTYDTVNGQHVTSMYHTASSKLRISDNLEHYDHIPTNC</sequence>
<feature type="signal peptide" evidence="3">
    <location>
        <begin position="1"/>
        <end position="19"/>
    </location>
</feature>
<name>A0A8S3PNR7_MYTED</name>
<dbReference type="Pfam" id="PF00008">
    <property type="entry name" value="EGF"/>
    <property type="match status" value="1"/>
</dbReference>
<keyword evidence="1" id="KW-1015">Disulfide bond</keyword>
<protein>
    <recommendedName>
        <fullName evidence="4">EGF-like domain-containing protein</fullName>
    </recommendedName>
</protein>
<accession>A0A8S3PNR7</accession>
<feature type="domain" description="EGF-like" evidence="4">
    <location>
        <begin position="586"/>
        <end position="623"/>
    </location>
</feature>
<keyword evidence="3" id="KW-0732">Signal</keyword>
<evidence type="ECO:0000256" key="1">
    <source>
        <dbReference type="PROSITE-ProRule" id="PRU00076"/>
    </source>
</evidence>
<gene>
    <name evidence="5" type="ORF">MEDL_59</name>
</gene>
<dbReference type="InterPro" id="IPR000742">
    <property type="entry name" value="EGF"/>
</dbReference>
<evidence type="ECO:0000313" key="5">
    <source>
        <dbReference type="EMBL" id="CAG2184426.1"/>
    </source>
</evidence>
<dbReference type="Proteomes" id="UP000683360">
    <property type="component" value="Unassembled WGS sequence"/>
</dbReference>
<keyword evidence="2" id="KW-0472">Membrane</keyword>
<dbReference type="PROSITE" id="PS50026">
    <property type="entry name" value="EGF_3"/>
    <property type="match status" value="2"/>
</dbReference>
<dbReference type="PANTHER" id="PTHR24033:SF224">
    <property type="entry name" value="C-TYPE LECTIN"/>
    <property type="match status" value="1"/>
</dbReference>
<dbReference type="SMART" id="SM00181">
    <property type="entry name" value="EGF"/>
    <property type="match status" value="2"/>
</dbReference>
<proteinExistence type="predicted"/>
<dbReference type="OrthoDB" id="10063988at2759"/>
<dbReference type="PANTHER" id="PTHR24033">
    <property type="entry name" value="EGF-LIKE DOMAIN-CONTAINING PROTEIN"/>
    <property type="match status" value="1"/>
</dbReference>
<dbReference type="InterPro" id="IPR051830">
    <property type="entry name" value="NOTCH_homolog"/>
</dbReference>
<dbReference type="PROSITE" id="PS00022">
    <property type="entry name" value="EGF_1"/>
    <property type="match status" value="1"/>
</dbReference>
<keyword evidence="1" id="KW-0245">EGF-like domain</keyword>
<evidence type="ECO:0000313" key="6">
    <source>
        <dbReference type="Proteomes" id="UP000683360"/>
    </source>
</evidence>
<comment type="caution">
    <text evidence="5">The sequence shown here is derived from an EMBL/GenBank/DDBJ whole genome shotgun (WGS) entry which is preliminary data.</text>
</comment>
<feature type="chain" id="PRO_5035810847" description="EGF-like domain-containing protein" evidence="3">
    <location>
        <begin position="20"/>
        <end position="1095"/>
    </location>
</feature>
<feature type="domain" description="EGF-like" evidence="4">
    <location>
        <begin position="550"/>
        <end position="583"/>
    </location>
</feature>
<evidence type="ECO:0000259" key="4">
    <source>
        <dbReference type="PROSITE" id="PS50026"/>
    </source>
</evidence>
<feature type="transmembrane region" description="Helical" evidence="2">
    <location>
        <begin position="949"/>
        <end position="970"/>
    </location>
</feature>
<dbReference type="CDD" id="cd00054">
    <property type="entry name" value="EGF_CA"/>
    <property type="match status" value="1"/>
</dbReference>
<reference evidence="5" key="1">
    <citation type="submission" date="2021-03" db="EMBL/GenBank/DDBJ databases">
        <authorList>
            <person name="Bekaert M."/>
        </authorList>
    </citation>
    <scope>NUCLEOTIDE SEQUENCE</scope>
</reference>
<dbReference type="Gene3D" id="2.10.25.10">
    <property type="entry name" value="Laminin"/>
    <property type="match status" value="2"/>
</dbReference>